<proteinExistence type="predicted"/>
<comment type="cofactor">
    <cofactor evidence="1">
        <name>Mg(2+)</name>
        <dbReference type="ChEBI" id="CHEBI:18420"/>
    </cofactor>
</comment>
<dbReference type="Pfam" id="PF00459">
    <property type="entry name" value="Inositol_P"/>
    <property type="match status" value="1"/>
</dbReference>
<dbReference type="PANTHER" id="PTHR20854:SF4">
    <property type="entry name" value="INOSITOL-1-MONOPHOSPHATASE-RELATED"/>
    <property type="match status" value="1"/>
</dbReference>
<sequence length="254" mass="28201">MYQKIINKIIELGDSLPAISGHITDIGKDKEWLTEKDAEIEAELSNVIIHSFPKGHSIYGEELHGTFIPDDNIWIIDPISNTMNFIRGMPHYSVVLSHLYKGEVCFAVVYDPSNKELFTAEKGKGTFLNNKRVHVSTRKQNVFFMIGPYLTPPRTYREKALKVIGAMSENSGTMRNLGSLGVHYAYVACGRVDAAISFNEDTFPEFAGKLLVEEAGGKFTDFNGNVLNIKPNGIIASNNLIHNQVQTLIAGIIV</sequence>
<dbReference type="AlphaFoldDB" id="A0A1F6UZX8"/>
<feature type="binding site" evidence="1">
    <location>
        <position position="61"/>
    </location>
    <ligand>
        <name>Mg(2+)</name>
        <dbReference type="ChEBI" id="CHEBI:18420"/>
        <label>1</label>
        <note>catalytic</note>
    </ligand>
</feature>
<dbReference type="GO" id="GO:0007165">
    <property type="term" value="P:signal transduction"/>
    <property type="evidence" value="ECO:0007669"/>
    <property type="project" value="TreeGrafter"/>
</dbReference>
<accession>A0A1F6UZX8</accession>
<dbReference type="PANTHER" id="PTHR20854">
    <property type="entry name" value="INOSITOL MONOPHOSPHATASE"/>
    <property type="match status" value="1"/>
</dbReference>
<evidence type="ECO:0000313" key="3">
    <source>
        <dbReference type="Proteomes" id="UP000177602"/>
    </source>
</evidence>
<comment type="caution">
    <text evidence="2">The sequence shown here is derived from an EMBL/GenBank/DDBJ whole genome shotgun (WGS) entry which is preliminary data.</text>
</comment>
<dbReference type="GO" id="GO:0046872">
    <property type="term" value="F:metal ion binding"/>
    <property type="evidence" value="ECO:0007669"/>
    <property type="project" value="UniProtKB-KW"/>
</dbReference>
<protein>
    <recommendedName>
        <fullName evidence="4">Inositol-1-monophosphatase</fullName>
    </recommendedName>
</protein>
<dbReference type="Gene3D" id="3.40.190.80">
    <property type="match status" value="1"/>
</dbReference>
<dbReference type="Proteomes" id="UP000177602">
    <property type="component" value="Unassembled WGS sequence"/>
</dbReference>
<organism evidence="2 3">
    <name type="scientific">Candidatus Nomurabacteria bacterium RIFCSPHIGHO2_01_FULL_40_12</name>
    <dbReference type="NCBI Taxonomy" id="1801737"/>
    <lineage>
        <taxon>Bacteria</taxon>
        <taxon>Candidatus Nomuraibacteriota</taxon>
    </lineage>
</organism>
<evidence type="ECO:0000313" key="2">
    <source>
        <dbReference type="EMBL" id="OGI62943.1"/>
    </source>
</evidence>
<dbReference type="GO" id="GO:0006020">
    <property type="term" value="P:inositol metabolic process"/>
    <property type="evidence" value="ECO:0007669"/>
    <property type="project" value="TreeGrafter"/>
</dbReference>
<gene>
    <name evidence="2" type="ORF">A2818_00265</name>
</gene>
<feature type="binding site" evidence="1">
    <location>
        <position position="77"/>
    </location>
    <ligand>
        <name>Mg(2+)</name>
        <dbReference type="ChEBI" id="CHEBI:18420"/>
        <label>1</label>
        <note>catalytic</note>
    </ligand>
</feature>
<dbReference type="STRING" id="1801737.A2818_00265"/>
<dbReference type="SUPFAM" id="SSF56655">
    <property type="entry name" value="Carbohydrate phosphatase"/>
    <property type="match status" value="1"/>
</dbReference>
<feature type="binding site" evidence="1">
    <location>
        <position position="79"/>
    </location>
    <ligand>
        <name>Mg(2+)</name>
        <dbReference type="ChEBI" id="CHEBI:18420"/>
        <label>1</label>
        <note>catalytic</note>
    </ligand>
</feature>
<dbReference type="GO" id="GO:0008934">
    <property type="term" value="F:inositol monophosphate 1-phosphatase activity"/>
    <property type="evidence" value="ECO:0007669"/>
    <property type="project" value="TreeGrafter"/>
</dbReference>
<reference evidence="2 3" key="1">
    <citation type="journal article" date="2016" name="Nat. Commun.">
        <title>Thousands of microbial genomes shed light on interconnected biogeochemical processes in an aquifer system.</title>
        <authorList>
            <person name="Anantharaman K."/>
            <person name="Brown C.T."/>
            <person name="Hug L.A."/>
            <person name="Sharon I."/>
            <person name="Castelle C.J."/>
            <person name="Probst A.J."/>
            <person name="Thomas B.C."/>
            <person name="Singh A."/>
            <person name="Wilkins M.J."/>
            <person name="Karaoz U."/>
            <person name="Brodie E.L."/>
            <person name="Williams K.H."/>
            <person name="Hubbard S.S."/>
            <person name="Banfield J.F."/>
        </authorList>
    </citation>
    <scope>NUCLEOTIDE SEQUENCE [LARGE SCALE GENOMIC DNA]</scope>
</reference>
<dbReference type="InterPro" id="IPR000760">
    <property type="entry name" value="Inositol_monophosphatase-like"/>
</dbReference>
<dbReference type="PRINTS" id="PR00377">
    <property type="entry name" value="IMPHPHTASES"/>
</dbReference>
<evidence type="ECO:0008006" key="4">
    <source>
        <dbReference type="Google" id="ProtNLM"/>
    </source>
</evidence>
<evidence type="ECO:0000256" key="1">
    <source>
        <dbReference type="PIRSR" id="PIRSR600760-2"/>
    </source>
</evidence>
<dbReference type="EMBL" id="MFTN01000016">
    <property type="protein sequence ID" value="OGI62943.1"/>
    <property type="molecule type" value="Genomic_DNA"/>
</dbReference>
<keyword evidence="1" id="KW-0479">Metal-binding</keyword>
<keyword evidence="1" id="KW-0460">Magnesium</keyword>
<dbReference type="Gene3D" id="3.30.540.10">
    <property type="entry name" value="Fructose-1,6-Bisphosphatase, subunit A, domain 1"/>
    <property type="match status" value="1"/>
</dbReference>
<name>A0A1F6UZX8_9BACT</name>